<gene>
    <name evidence="2" type="ORF">HX797_16585</name>
</gene>
<accession>A0A7Y7RT52</accession>
<dbReference type="Pfam" id="PF03756">
    <property type="entry name" value="AfsA"/>
    <property type="match status" value="1"/>
</dbReference>
<dbReference type="AlphaFoldDB" id="A0A7Y7RT52"/>
<reference evidence="2 3" key="1">
    <citation type="submission" date="2020-04" db="EMBL/GenBank/DDBJ databases">
        <title>Molecular characterization of pseudomonads from Agaricus bisporus reveal novel blotch 2 pathogens in Western Europe.</title>
        <authorList>
            <person name="Taparia T."/>
            <person name="Krijger M."/>
            <person name="Haynes E."/>
            <person name="Elpinstone J.G."/>
            <person name="Noble R."/>
            <person name="Van Der Wolf J."/>
        </authorList>
    </citation>
    <scope>NUCLEOTIDE SEQUENCE [LARGE SCALE GENOMIC DNA]</scope>
    <source>
        <strain evidence="2 3">B7002</strain>
    </source>
</reference>
<proteinExistence type="predicted"/>
<dbReference type="RefSeq" id="WP_017139030.1">
    <property type="nucleotide sequence ID" value="NZ_JACAOZ010000013.1"/>
</dbReference>
<evidence type="ECO:0000259" key="1">
    <source>
        <dbReference type="Pfam" id="PF03756"/>
    </source>
</evidence>
<dbReference type="Proteomes" id="UP000560470">
    <property type="component" value="Unassembled WGS sequence"/>
</dbReference>
<name>A0A7Y7RT52_9PSED</name>
<evidence type="ECO:0000313" key="2">
    <source>
        <dbReference type="EMBL" id="NVZ57884.1"/>
    </source>
</evidence>
<organism evidence="2 3">
    <name type="scientific">Pseudomonas edaphica</name>
    <dbReference type="NCBI Taxonomy" id="2006980"/>
    <lineage>
        <taxon>Bacteria</taxon>
        <taxon>Pseudomonadati</taxon>
        <taxon>Pseudomonadota</taxon>
        <taxon>Gammaproteobacteria</taxon>
        <taxon>Pseudomonadales</taxon>
        <taxon>Pseudomonadaceae</taxon>
        <taxon>Pseudomonas</taxon>
    </lineage>
</organism>
<dbReference type="InterPro" id="IPR005509">
    <property type="entry name" value="AfsA_hotdog_dom"/>
</dbReference>
<evidence type="ECO:0000313" key="3">
    <source>
        <dbReference type="Proteomes" id="UP000560470"/>
    </source>
</evidence>
<feature type="domain" description="A-factor biosynthesis hotdog" evidence="1">
    <location>
        <begin position="149"/>
        <end position="252"/>
    </location>
</feature>
<comment type="caution">
    <text evidence="2">The sequence shown here is derived from an EMBL/GenBank/DDBJ whole genome shotgun (WGS) entry which is preliminary data.</text>
</comment>
<sequence>MNSADSIDPHLLHKDTSKDVLIARPRLLLPSFLSTPIGAEILAGNAQDQALFKALYRAQDGQYVLRYLPLTISAQQASTLSTFEIRLTDFYTECGDHFILTAEFIPQQAQRYLAQHFQGGDTEIPADQVLRMIECLEALAQWDKARQGSYLLINDTKNYYFYNKQHEHVPGLMLIEVARQAMYHYVYNYLGHQRGAVSISIEDLRISFNAYTESAYEVEVVVQQAQGLKRSQPKSIDKCANFYQNGRLVSRLWLQGAVIKLPLFKRMRSLNYPQDHWFAPSDRLPKNILVHHADSVLQARLSLLSVLGVLVTHQAGAIDWSTVSTVSLYIEGGGFLSLPVASSCSTSESDQRVLVFGKLSKNQASELRETIKCHCFFAGQMQWAAAAAPSPASLAHEQIVA</sequence>
<protein>
    <recommendedName>
        <fullName evidence="1">A-factor biosynthesis hotdog domain-containing protein</fullName>
    </recommendedName>
</protein>
<dbReference type="EMBL" id="JACAOZ010000013">
    <property type="protein sequence ID" value="NVZ57884.1"/>
    <property type="molecule type" value="Genomic_DNA"/>
</dbReference>